<dbReference type="GO" id="GO:0005975">
    <property type="term" value="P:carbohydrate metabolic process"/>
    <property type="evidence" value="ECO:0007669"/>
    <property type="project" value="UniProtKB-ARBA"/>
</dbReference>
<evidence type="ECO:0008006" key="6">
    <source>
        <dbReference type="Google" id="ProtNLM"/>
    </source>
</evidence>
<keyword evidence="5" id="KW-1185">Reference proteome</keyword>
<accession>A0A4Q7JBA1</accession>
<gene>
    <name evidence="4" type="ORF">EWH70_13955</name>
</gene>
<dbReference type="RefSeq" id="WP_130475777.1">
    <property type="nucleotide sequence ID" value="NZ_SFCC01000006.1"/>
</dbReference>
<name>A0A4Q7JBA1_9PSEU</name>
<keyword evidence="2" id="KW-0472">Membrane</keyword>
<dbReference type="InterPro" id="IPR008964">
    <property type="entry name" value="Invasin/intimin_cell_adhesion"/>
</dbReference>
<evidence type="ECO:0000313" key="4">
    <source>
        <dbReference type="EMBL" id="RZQ63524.1"/>
    </source>
</evidence>
<feature type="chain" id="PRO_5020962392" description="Prealbumin-like fold domain-containing protein" evidence="3">
    <location>
        <begin position="35"/>
        <end position="468"/>
    </location>
</feature>
<reference evidence="4 5" key="1">
    <citation type="submission" date="2019-02" db="EMBL/GenBank/DDBJ databases">
        <title>Draft genome sequence of Amycolatopsis sp. 8-3EHSu isolated from roots of Suaeda maritima.</title>
        <authorList>
            <person name="Duangmal K."/>
            <person name="Chantavorakit T."/>
        </authorList>
    </citation>
    <scope>NUCLEOTIDE SEQUENCE [LARGE SCALE GENOMIC DNA]</scope>
    <source>
        <strain evidence="4 5">8-3EHSu</strain>
    </source>
</reference>
<dbReference type="SUPFAM" id="SSF49373">
    <property type="entry name" value="Invasin/intimin cell-adhesion fragments"/>
    <property type="match status" value="1"/>
</dbReference>
<feature type="signal peptide" evidence="3">
    <location>
        <begin position="1"/>
        <end position="34"/>
    </location>
</feature>
<proteinExistence type="predicted"/>
<keyword evidence="3" id="KW-0732">Signal</keyword>
<dbReference type="InterPro" id="IPR013783">
    <property type="entry name" value="Ig-like_fold"/>
</dbReference>
<evidence type="ECO:0000313" key="5">
    <source>
        <dbReference type="Proteomes" id="UP000292003"/>
    </source>
</evidence>
<evidence type="ECO:0000256" key="2">
    <source>
        <dbReference type="SAM" id="Phobius"/>
    </source>
</evidence>
<sequence length="468" mass="48558">MGRTRHPGRRLLGLIGVSLLGVLSLGTMATPALAAEQNGPGIEIKPGQRWSNSDHNYHLGAYMVGGKQVFCVQFAMDEPDANEKFEPGGDLTTKWGDALSPEVAAKISYLLLRYGNTKDNNEAAALAHLLHKYTATPRNEGDLDDSLPSDKIGYNVGLHEAQLKKAGADGDVARLEKDAEANRGPWKVELTAPKGDQAIGAPGDWTVTVTNAAGKGVADVPIELTLTNATGPDGKEKLTVKTDKDGKATAKVTPSAEDVTVAGKLSVPADKPQVQKAVGKPKTQRVVATGGEKEHKLSGKTKAKGGKVSVTKVDAKTGKGIPSVGLRLTGEDKKSPALGANGKPLVDPEGKPAVLTTGADGVAVAENLKTPQKICIVEATPPHGYNFDPNNPPSACGEVKPGETLALKIDNVPSEVPRTIPAGSEPNVIAQGATTSAPPVAALAAMGVLAAIVSGLVGFVVRRRYGQR</sequence>
<evidence type="ECO:0000256" key="3">
    <source>
        <dbReference type="SAM" id="SignalP"/>
    </source>
</evidence>
<protein>
    <recommendedName>
        <fullName evidence="6">Prealbumin-like fold domain-containing protein</fullName>
    </recommendedName>
</protein>
<dbReference type="AlphaFoldDB" id="A0A4Q7JBA1"/>
<feature type="region of interest" description="Disordered" evidence="1">
    <location>
        <begin position="329"/>
        <end position="351"/>
    </location>
</feature>
<comment type="caution">
    <text evidence="4">The sequence shown here is derived from an EMBL/GenBank/DDBJ whole genome shotgun (WGS) entry which is preliminary data.</text>
</comment>
<dbReference type="OrthoDB" id="3653979at2"/>
<evidence type="ECO:0000256" key="1">
    <source>
        <dbReference type="SAM" id="MobiDB-lite"/>
    </source>
</evidence>
<organism evidence="4 5">
    <name type="scientific">Amycolatopsis suaedae</name>
    <dbReference type="NCBI Taxonomy" id="2510978"/>
    <lineage>
        <taxon>Bacteria</taxon>
        <taxon>Bacillati</taxon>
        <taxon>Actinomycetota</taxon>
        <taxon>Actinomycetes</taxon>
        <taxon>Pseudonocardiales</taxon>
        <taxon>Pseudonocardiaceae</taxon>
        <taxon>Amycolatopsis</taxon>
    </lineage>
</organism>
<feature type="transmembrane region" description="Helical" evidence="2">
    <location>
        <begin position="440"/>
        <end position="461"/>
    </location>
</feature>
<dbReference type="Proteomes" id="UP000292003">
    <property type="component" value="Unassembled WGS sequence"/>
</dbReference>
<keyword evidence="2" id="KW-1133">Transmembrane helix</keyword>
<keyword evidence="2" id="KW-0812">Transmembrane</keyword>
<dbReference type="EMBL" id="SFCC01000006">
    <property type="protein sequence ID" value="RZQ63524.1"/>
    <property type="molecule type" value="Genomic_DNA"/>
</dbReference>
<dbReference type="Gene3D" id="2.60.40.10">
    <property type="entry name" value="Immunoglobulins"/>
    <property type="match status" value="2"/>
</dbReference>